<dbReference type="CDD" id="cd22762">
    <property type="entry name" value="OTU_fungi_OTU2-like"/>
    <property type="match status" value="1"/>
</dbReference>
<feature type="region of interest" description="Disordered" evidence="1">
    <location>
        <begin position="1"/>
        <end position="141"/>
    </location>
</feature>
<feature type="compositionally biased region" description="Basic and acidic residues" evidence="1">
    <location>
        <begin position="90"/>
        <end position="105"/>
    </location>
</feature>
<sequence>METEKSDIESKECLLARHKKEKKDLQNQVTGMKKQSGGNKSKRKQINSKCAELEESLQKRHEQEVREWEKFHGLGETSIDDDNEDDDEFSPEKLLKELEIRQKEEEPNETETSNASKQDSSSAQQAQPKKRRNRQREKLAKREAEIAKIKEEAAKEAMEQPDLKKMEQDTLDKIFAMNNVRPYDIQPDGHCLFASILDQLQTRHVGKKNTEIMEHYNIPNDVAAQVKQKPIEQWNVADLRSLAANHVREHKDNFIPYLFDEATMSLLDINDYTEEIEKTAKWGGDVELIALANVFNCCISIIFSGRSTLKINDLENEQTPRNPELKLVYYKHTYALGEHYNSLRDA</sequence>
<proteinExistence type="predicted"/>
<organism evidence="3 4">
    <name type="scientific">Hanseniaspora osmophila</name>
    <dbReference type="NCBI Taxonomy" id="56408"/>
    <lineage>
        <taxon>Eukaryota</taxon>
        <taxon>Fungi</taxon>
        <taxon>Dikarya</taxon>
        <taxon>Ascomycota</taxon>
        <taxon>Saccharomycotina</taxon>
        <taxon>Saccharomycetes</taxon>
        <taxon>Saccharomycodales</taxon>
        <taxon>Saccharomycodaceae</taxon>
        <taxon>Hanseniaspora</taxon>
    </lineage>
</organism>
<feature type="domain" description="OTU" evidence="2">
    <location>
        <begin position="180"/>
        <end position="346"/>
    </location>
</feature>
<dbReference type="OrthoDB" id="415023at2759"/>
<dbReference type="InterPro" id="IPR003323">
    <property type="entry name" value="OTU_dom"/>
</dbReference>
<dbReference type="EMBL" id="LPNM01000006">
    <property type="protein sequence ID" value="OEJ86121.1"/>
    <property type="molecule type" value="Genomic_DNA"/>
</dbReference>
<dbReference type="InterPro" id="IPR050704">
    <property type="entry name" value="Peptidase_C85-like"/>
</dbReference>
<feature type="compositionally biased region" description="Basic and acidic residues" evidence="1">
    <location>
        <begin position="56"/>
        <end position="73"/>
    </location>
</feature>
<feature type="compositionally biased region" description="Acidic residues" evidence="1">
    <location>
        <begin position="78"/>
        <end position="89"/>
    </location>
</feature>
<dbReference type="STRING" id="56408.A0A1E5RGU6"/>
<dbReference type="SUPFAM" id="SSF54001">
    <property type="entry name" value="Cysteine proteinases"/>
    <property type="match status" value="1"/>
</dbReference>
<reference evidence="4" key="1">
    <citation type="journal article" date="2016" name="Genome Announc.">
        <title>Genome sequences of three species of Hanseniaspora isolated from spontaneous wine fermentations.</title>
        <authorList>
            <person name="Sternes P.R."/>
            <person name="Lee D."/>
            <person name="Kutyna D.R."/>
            <person name="Borneman A.R."/>
        </authorList>
    </citation>
    <scope>NUCLEOTIDE SEQUENCE [LARGE SCALE GENOMIC DNA]</scope>
    <source>
        <strain evidence="4">AWRI3579</strain>
    </source>
</reference>
<dbReference type="AlphaFoldDB" id="A0A1E5RGU6"/>
<dbReference type="GO" id="GO:0016579">
    <property type="term" value="P:protein deubiquitination"/>
    <property type="evidence" value="ECO:0007669"/>
    <property type="project" value="TreeGrafter"/>
</dbReference>
<dbReference type="Proteomes" id="UP000095728">
    <property type="component" value="Unassembled WGS sequence"/>
</dbReference>
<dbReference type="InParanoid" id="A0A1E5RGU6"/>
<accession>A0A1E5RGU6</accession>
<dbReference type="GO" id="GO:0004843">
    <property type="term" value="F:cysteine-type deubiquitinase activity"/>
    <property type="evidence" value="ECO:0007669"/>
    <property type="project" value="TreeGrafter"/>
</dbReference>
<feature type="compositionally biased region" description="Low complexity" evidence="1">
    <location>
        <begin position="115"/>
        <end position="127"/>
    </location>
</feature>
<dbReference type="InterPro" id="IPR049771">
    <property type="entry name" value="OTU2-like_OTU"/>
</dbReference>
<dbReference type="Pfam" id="PF02338">
    <property type="entry name" value="OTU"/>
    <property type="match status" value="1"/>
</dbReference>
<comment type="caution">
    <text evidence="3">The sequence shown here is derived from an EMBL/GenBank/DDBJ whole genome shotgun (WGS) entry which is preliminary data.</text>
</comment>
<keyword evidence="4" id="KW-1185">Reference proteome</keyword>
<dbReference type="Gene3D" id="3.90.70.80">
    <property type="match status" value="1"/>
</dbReference>
<dbReference type="FunCoup" id="A0A1E5RGU6">
    <property type="interactions" value="695"/>
</dbReference>
<dbReference type="PANTHER" id="PTHR12419:SF10">
    <property type="entry name" value="DEUBIQUITINASE OTUD6B"/>
    <property type="match status" value="1"/>
</dbReference>
<dbReference type="InterPro" id="IPR038765">
    <property type="entry name" value="Papain-like_cys_pep_sf"/>
</dbReference>
<feature type="compositionally biased region" description="Basic and acidic residues" evidence="1">
    <location>
        <begin position="1"/>
        <end position="15"/>
    </location>
</feature>
<dbReference type="PROSITE" id="PS50802">
    <property type="entry name" value="OTU"/>
    <property type="match status" value="1"/>
</dbReference>
<evidence type="ECO:0000256" key="1">
    <source>
        <dbReference type="SAM" id="MobiDB-lite"/>
    </source>
</evidence>
<evidence type="ECO:0000313" key="3">
    <source>
        <dbReference type="EMBL" id="OEJ86121.1"/>
    </source>
</evidence>
<dbReference type="PANTHER" id="PTHR12419">
    <property type="entry name" value="OTU DOMAIN CONTAINING PROTEIN"/>
    <property type="match status" value="1"/>
</dbReference>
<gene>
    <name evidence="3" type="ORF">AWRI3579_g1317</name>
</gene>
<evidence type="ECO:0000313" key="4">
    <source>
        <dbReference type="Proteomes" id="UP000095728"/>
    </source>
</evidence>
<protein>
    <submittedName>
        <fullName evidence="3">OTU domain-containing protein 2</fullName>
    </submittedName>
</protein>
<name>A0A1E5RGU6_9ASCO</name>
<evidence type="ECO:0000259" key="2">
    <source>
        <dbReference type="PROSITE" id="PS50802"/>
    </source>
</evidence>